<keyword evidence="9" id="KW-1185">Reference proteome</keyword>
<dbReference type="EMBL" id="JAEUXJ010000007">
    <property type="protein sequence ID" value="MBL6457042.1"/>
    <property type="molecule type" value="Genomic_DNA"/>
</dbReference>
<keyword evidence="6" id="KW-0012">Acyltransferase</keyword>
<accession>A0ABS1V6T5</accession>
<evidence type="ECO:0000256" key="2">
    <source>
        <dbReference type="ARBA" id="ARBA00022475"/>
    </source>
</evidence>
<proteinExistence type="predicted"/>
<protein>
    <recommendedName>
        <fullName evidence="10">Lipid A biosynthesis acyltransferase</fullName>
    </recommendedName>
</protein>
<dbReference type="PANTHER" id="PTHR30606">
    <property type="entry name" value="LIPID A BIOSYNTHESIS LAUROYL ACYLTRANSFERASE"/>
    <property type="match status" value="1"/>
</dbReference>
<dbReference type="PANTHER" id="PTHR30606:SF9">
    <property type="entry name" value="LIPID A BIOSYNTHESIS LAUROYLTRANSFERASE"/>
    <property type="match status" value="1"/>
</dbReference>
<keyword evidence="7" id="KW-1133">Transmembrane helix</keyword>
<keyword evidence="7" id="KW-0812">Transmembrane</keyword>
<evidence type="ECO:0000256" key="5">
    <source>
        <dbReference type="ARBA" id="ARBA00023136"/>
    </source>
</evidence>
<evidence type="ECO:0000256" key="1">
    <source>
        <dbReference type="ARBA" id="ARBA00004533"/>
    </source>
</evidence>
<dbReference type="RefSeq" id="WP_202826785.1">
    <property type="nucleotide sequence ID" value="NZ_JAEUXJ010000007.1"/>
</dbReference>
<gene>
    <name evidence="8" type="ORF">JMJ55_17030</name>
</gene>
<name>A0ABS1V6T5_9PROT</name>
<evidence type="ECO:0008006" key="10">
    <source>
        <dbReference type="Google" id="ProtNLM"/>
    </source>
</evidence>
<keyword evidence="5 7" id="KW-0472">Membrane</keyword>
<evidence type="ECO:0000256" key="4">
    <source>
        <dbReference type="ARBA" id="ARBA00022679"/>
    </source>
</evidence>
<feature type="transmembrane region" description="Helical" evidence="7">
    <location>
        <begin position="30"/>
        <end position="48"/>
    </location>
</feature>
<reference evidence="8 9" key="1">
    <citation type="submission" date="2021-01" db="EMBL/GenBank/DDBJ databases">
        <title>Belnapia mucosa sp. nov. and Belnapia arida sp. nov., isolated from the Tabernas Desert (Almeria, Spain).</title>
        <authorList>
            <person name="Molina-Menor E."/>
            <person name="Vidal-Verdu A."/>
            <person name="Calonge A."/>
            <person name="Satari L."/>
            <person name="Pereto Magraner J."/>
            <person name="Porcar Miralles M."/>
        </authorList>
    </citation>
    <scope>NUCLEOTIDE SEQUENCE [LARGE SCALE GENOMIC DNA]</scope>
    <source>
        <strain evidence="8 9">T6</strain>
    </source>
</reference>
<evidence type="ECO:0000256" key="7">
    <source>
        <dbReference type="SAM" id="Phobius"/>
    </source>
</evidence>
<dbReference type="Pfam" id="PF03279">
    <property type="entry name" value="Lip_A_acyltrans"/>
    <property type="match status" value="1"/>
</dbReference>
<keyword evidence="4" id="KW-0808">Transferase</keyword>
<dbReference type="CDD" id="cd07984">
    <property type="entry name" value="LPLAT_LABLAT-like"/>
    <property type="match status" value="1"/>
</dbReference>
<dbReference type="Proteomes" id="UP000606490">
    <property type="component" value="Unassembled WGS sequence"/>
</dbReference>
<evidence type="ECO:0000256" key="6">
    <source>
        <dbReference type="ARBA" id="ARBA00023315"/>
    </source>
</evidence>
<feature type="transmembrane region" description="Helical" evidence="7">
    <location>
        <begin position="69"/>
        <end position="86"/>
    </location>
</feature>
<evidence type="ECO:0000313" key="9">
    <source>
        <dbReference type="Proteomes" id="UP000606490"/>
    </source>
</evidence>
<evidence type="ECO:0000313" key="8">
    <source>
        <dbReference type="EMBL" id="MBL6457042.1"/>
    </source>
</evidence>
<dbReference type="InterPro" id="IPR004960">
    <property type="entry name" value="LipA_acyltrans"/>
</dbReference>
<dbReference type="PIRSF" id="PIRSF028561">
    <property type="entry name" value="Ac_Trasf"/>
    <property type="match status" value="1"/>
</dbReference>
<comment type="caution">
    <text evidence="8">The sequence shown here is derived from an EMBL/GenBank/DDBJ whole genome shotgun (WGS) entry which is preliminary data.</text>
</comment>
<sequence length="303" mass="33818">MQPSALEWMHAPERGSVLLARFMVWLVHNVGWWPGHLLLFPIAGYFLAFSPRQRRVARAYLGRALGRRAGLRDLFRLYFAFASTILDRAFLMAGRTGQYRIEVQGLDALKARIAEGRGCLLLGAHFGSFEALRAVADAGSPVEVAVMMHEANAARLKAVFGLMGASRRQPQVIPLGTTESMLQAREVLERGGLVGLLADRAPRGERMLPLPFLGAEAPLPTGPHLLALVLGAPVMLAFGIWRGPRHYEVRFEPFADPPPPGRAGREAAVADRVRRYAARLEALCRRHPYNWFNFYDFWAERGR</sequence>
<organism evidence="8 9">
    <name type="scientific">Belnapia mucosa</name>
    <dbReference type="NCBI Taxonomy" id="2804532"/>
    <lineage>
        <taxon>Bacteria</taxon>
        <taxon>Pseudomonadati</taxon>
        <taxon>Pseudomonadota</taxon>
        <taxon>Alphaproteobacteria</taxon>
        <taxon>Acetobacterales</taxon>
        <taxon>Roseomonadaceae</taxon>
        <taxon>Belnapia</taxon>
    </lineage>
</organism>
<evidence type="ECO:0000256" key="3">
    <source>
        <dbReference type="ARBA" id="ARBA00022519"/>
    </source>
</evidence>
<keyword evidence="3" id="KW-0997">Cell inner membrane</keyword>
<comment type="subcellular location">
    <subcellularLocation>
        <location evidence="1">Cell inner membrane</location>
    </subcellularLocation>
</comment>
<dbReference type="InterPro" id="IPR014548">
    <property type="entry name" value="Ac_Trasf"/>
</dbReference>
<keyword evidence="2" id="KW-1003">Cell membrane</keyword>